<protein>
    <recommendedName>
        <fullName evidence="2">TonB-dependent receptor plug domain-containing protein</fullName>
    </recommendedName>
</protein>
<gene>
    <name evidence="1" type="ORF">Tci_886372</name>
</gene>
<dbReference type="EMBL" id="BKCJ011279189">
    <property type="protein sequence ID" value="GFD14403.1"/>
    <property type="molecule type" value="Genomic_DNA"/>
</dbReference>
<evidence type="ECO:0000313" key="1">
    <source>
        <dbReference type="EMBL" id="GFD14403.1"/>
    </source>
</evidence>
<feature type="non-terminal residue" evidence="1">
    <location>
        <position position="1"/>
    </location>
</feature>
<feature type="non-terminal residue" evidence="1">
    <location>
        <position position="206"/>
    </location>
</feature>
<evidence type="ECO:0008006" key="2">
    <source>
        <dbReference type="Google" id="ProtNLM"/>
    </source>
</evidence>
<organism evidence="1">
    <name type="scientific">Tanacetum cinerariifolium</name>
    <name type="common">Dalmatian daisy</name>
    <name type="synonym">Chrysanthemum cinerariifolium</name>
    <dbReference type="NCBI Taxonomy" id="118510"/>
    <lineage>
        <taxon>Eukaryota</taxon>
        <taxon>Viridiplantae</taxon>
        <taxon>Streptophyta</taxon>
        <taxon>Embryophyta</taxon>
        <taxon>Tracheophyta</taxon>
        <taxon>Spermatophyta</taxon>
        <taxon>Magnoliopsida</taxon>
        <taxon>eudicotyledons</taxon>
        <taxon>Gunneridae</taxon>
        <taxon>Pentapetalae</taxon>
        <taxon>asterids</taxon>
        <taxon>campanulids</taxon>
        <taxon>Asterales</taxon>
        <taxon>Asteraceae</taxon>
        <taxon>Asteroideae</taxon>
        <taxon>Anthemideae</taxon>
        <taxon>Anthemidinae</taxon>
        <taxon>Tanacetum</taxon>
    </lineage>
</organism>
<accession>A0A699TX37</accession>
<name>A0A699TX37_TANCI</name>
<sequence>ETTVLKGANAAALYGSQASNGALIITTRKGANGAPQITFSHTSQFESISFLPKFQTEFGPGSPDWYTNSPDAKAGVFFKPGVNGLPGTPDTGYLYQYQGFENQQYGPRFDGSLQSFGYTLPDGRQQYLTYEARPDERRKFFNNGYQMQNGVTFAGGDDKTKFFVSYQNVHNNGIVPKDVFDRNSFRFNASRELGRLTLGFNVSYIN</sequence>
<dbReference type="InterPro" id="IPR037066">
    <property type="entry name" value="Plug_dom_sf"/>
</dbReference>
<dbReference type="Gene3D" id="2.170.130.10">
    <property type="entry name" value="TonB-dependent receptor, plug domain"/>
    <property type="match status" value="1"/>
</dbReference>
<comment type="caution">
    <text evidence="1">The sequence shown here is derived from an EMBL/GenBank/DDBJ whole genome shotgun (WGS) entry which is preliminary data.</text>
</comment>
<dbReference type="AlphaFoldDB" id="A0A699TX37"/>
<dbReference type="SUPFAM" id="SSF56935">
    <property type="entry name" value="Porins"/>
    <property type="match status" value="1"/>
</dbReference>
<proteinExistence type="predicted"/>
<reference evidence="1" key="1">
    <citation type="journal article" date="2019" name="Sci. Rep.">
        <title>Draft genome of Tanacetum cinerariifolium, the natural source of mosquito coil.</title>
        <authorList>
            <person name="Yamashiro T."/>
            <person name="Shiraishi A."/>
            <person name="Satake H."/>
            <person name="Nakayama K."/>
        </authorList>
    </citation>
    <scope>NUCLEOTIDE SEQUENCE</scope>
</reference>